<comment type="caution">
    <text evidence="2">The sequence shown here is derived from an EMBL/GenBank/DDBJ whole genome shotgun (WGS) entry which is preliminary data.</text>
</comment>
<reference evidence="2 3" key="1">
    <citation type="submission" date="2023-01" db="EMBL/GenBank/DDBJ databases">
        <title>Trichodesmium-associated heterotrophic epibiont bacteria.</title>
        <authorList>
            <person name="Cleveland C.S."/>
            <person name="Webb E.A."/>
        </authorList>
    </citation>
    <scope>NUCLEOTIDE SEQUENCE [LARGE SCALE GENOMIC DNA]</scope>
    <source>
        <strain evidence="2 3">USCH2</strain>
    </source>
</reference>
<dbReference type="InterPro" id="IPR009081">
    <property type="entry name" value="PP-bd_ACP"/>
</dbReference>
<evidence type="ECO:0000259" key="1">
    <source>
        <dbReference type="PROSITE" id="PS50075"/>
    </source>
</evidence>
<organism evidence="2 3">
    <name type="scientific">Pseudoalteromonas lipolytica</name>
    <dbReference type="NCBI Taxonomy" id="570156"/>
    <lineage>
        <taxon>Bacteria</taxon>
        <taxon>Pseudomonadati</taxon>
        <taxon>Pseudomonadota</taxon>
        <taxon>Gammaproteobacteria</taxon>
        <taxon>Alteromonadales</taxon>
        <taxon>Pseudoalteromonadaceae</taxon>
        <taxon>Pseudoalteromonas</taxon>
    </lineage>
</organism>
<dbReference type="SUPFAM" id="SSF47336">
    <property type="entry name" value="ACP-like"/>
    <property type="match status" value="1"/>
</dbReference>
<gene>
    <name evidence="2" type="ORF">PQI24_09305</name>
</gene>
<protein>
    <submittedName>
        <fullName evidence="2">Acyl carrier protein</fullName>
    </submittedName>
</protein>
<feature type="domain" description="Carrier" evidence="1">
    <location>
        <begin position="1"/>
        <end position="76"/>
    </location>
</feature>
<evidence type="ECO:0000313" key="3">
    <source>
        <dbReference type="Proteomes" id="UP001377972"/>
    </source>
</evidence>
<keyword evidence="3" id="KW-1185">Reference proteome</keyword>
<dbReference type="Pfam" id="PF00550">
    <property type="entry name" value="PP-binding"/>
    <property type="match status" value="1"/>
</dbReference>
<dbReference type="Proteomes" id="UP001377972">
    <property type="component" value="Unassembled WGS sequence"/>
</dbReference>
<name>A0ABU8ST74_9GAMM</name>
<proteinExistence type="predicted"/>
<dbReference type="RefSeq" id="WP_339980780.1">
    <property type="nucleotide sequence ID" value="NZ_JAQPZS010000007.1"/>
</dbReference>
<dbReference type="PROSITE" id="PS50075">
    <property type="entry name" value="CARRIER"/>
    <property type="match status" value="1"/>
</dbReference>
<sequence>MKSKQIIKELILIQNPSVDLSNEADFSSSFAELGLDSIDVMTIVLKIKRELGIDINDEQLSKLGTVSELIEFLDNK</sequence>
<dbReference type="InterPro" id="IPR036736">
    <property type="entry name" value="ACP-like_sf"/>
</dbReference>
<dbReference type="Gene3D" id="1.10.1200.10">
    <property type="entry name" value="ACP-like"/>
    <property type="match status" value="1"/>
</dbReference>
<accession>A0ABU8ST74</accession>
<dbReference type="EMBL" id="JAQPZS010000007">
    <property type="protein sequence ID" value="MEJ6496232.1"/>
    <property type="molecule type" value="Genomic_DNA"/>
</dbReference>
<evidence type="ECO:0000313" key="2">
    <source>
        <dbReference type="EMBL" id="MEJ6496232.1"/>
    </source>
</evidence>